<dbReference type="CDD" id="cd06591">
    <property type="entry name" value="GH31_xylosidase_XylS"/>
    <property type="match status" value="1"/>
</dbReference>
<comment type="similarity">
    <text evidence="1 2">Belongs to the glycosyl hydrolase 31 family.</text>
</comment>
<dbReference type="SUPFAM" id="SSF74650">
    <property type="entry name" value="Galactose mutarotase-like"/>
    <property type="match status" value="1"/>
</dbReference>
<protein>
    <submittedName>
        <fullName evidence="5">Family 31 glucosidase</fullName>
    </submittedName>
</protein>
<sequence length="693" mass="77144">MTTPTDATDRSVPGPVRADGTRLVWRGGGEVLVVEPWGRDSVRVRATVMGDVADTDWALLPPDPAAHADVRVEVRTDGATLVNGGLRVELTASSWFHEPVGYEVFRCDLAFYDAAGRLLFRELGRGGSLDLRARHFRPRAGGDGHELTVAFEADPDERLAGMGQYQQHVLDLKGSTFELAHRNSQASVPFVVSSAGYGFLWHDPAIGRATFARNRTEWHAESTRQLDYWVTAAATPAAISRNYADATGHAPMMPERGLGFWQCKLRYWNQEQLLGVAREHHRRGLPLDVIVADFFHWPHMGDFRFDEEFWPDPAAMIAELAELGVELMVSVWPQVALSSENFAFLRQNNLLVRAERGLDVQMSFEGPSVFLDVTNPEARAWLWETCRRSYGEHGIRTFWLDEAEPEYGAYDYDAFRTHLGSNLQVGNVYPQLFARAFADGQRADGETDVVNLLRCAWAGSQRYGALVWSGDISSTWEDLARQVTAGIHMGVAGIPWFTTDIGGFHQGDVADPGFRELLVRWFQFGAFCPVMRLHGDRLPYEEVTAADGTRRLRSGGPNELWSFGDEVYRVLERYVHLREELRPYVREVMRAAHEDGTPAMRGLFYAFPGDPSAWDVDDQFLLGPDVLVAPVLEAGARERDVYLPAGATWTDAATGEVHDGGTTVRADAPLDVVPVFLRDGALTRLVGRTAGPA</sequence>
<accession>A0ABS7ZL26</accession>
<evidence type="ECO:0000259" key="3">
    <source>
        <dbReference type="Pfam" id="PF01055"/>
    </source>
</evidence>
<dbReference type="InterPro" id="IPR000322">
    <property type="entry name" value="Glyco_hydro_31_TIM"/>
</dbReference>
<evidence type="ECO:0000259" key="4">
    <source>
        <dbReference type="Pfam" id="PF21365"/>
    </source>
</evidence>
<gene>
    <name evidence="5" type="ORF">LEP48_14565</name>
</gene>
<dbReference type="SUPFAM" id="SSF51445">
    <property type="entry name" value="(Trans)glycosidases"/>
    <property type="match status" value="1"/>
</dbReference>
<evidence type="ECO:0000256" key="2">
    <source>
        <dbReference type="RuleBase" id="RU361185"/>
    </source>
</evidence>
<feature type="domain" description="Glycosyl hydrolase family 31 C-terminal" evidence="4">
    <location>
        <begin position="596"/>
        <end position="681"/>
    </location>
</feature>
<evidence type="ECO:0000256" key="1">
    <source>
        <dbReference type="ARBA" id="ARBA00007806"/>
    </source>
</evidence>
<keyword evidence="2" id="KW-0378">Hydrolase</keyword>
<dbReference type="InterPro" id="IPR017853">
    <property type="entry name" value="GH"/>
</dbReference>
<dbReference type="RefSeq" id="WP_225566337.1">
    <property type="nucleotide sequence ID" value="NZ_JAIXCQ010000011.1"/>
</dbReference>
<dbReference type="Proteomes" id="UP001319870">
    <property type="component" value="Unassembled WGS sequence"/>
</dbReference>
<feature type="domain" description="Glycoside hydrolase family 31 TIM barrel" evidence="3">
    <location>
        <begin position="251"/>
        <end position="585"/>
    </location>
</feature>
<dbReference type="Pfam" id="PF01055">
    <property type="entry name" value="Glyco_hydro_31_2nd"/>
    <property type="match status" value="1"/>
</dbReference>
<dbReference type="Pfam" id="PF21365">
    <property type="entry name" value="Glyco_hydro_31_3rd"/>
    <property type="match status" value="1"/>
</dbReference>
<dbReference type="InterPro" id="IPR048395">
    <property type="entry name" value="Glyco_hydro_31_C"/>
</dbReference>
<name>A0ABS7ZL26_9MICO</name>
<comment type="caution">
    <text evidence="5">The sequence shown here is derived from an EMBL/GenBank/DDBJ whole genome shotgun (WGS) entry which is preliminary data.</text>
</comment>
<organism evidence="5 6">
    <name type="scientific">Isoptericola luteus</name>
    <dbReference type="NCBI Taxonomy" id="2879484"/>
    <lineage>
        <taxon>Bacteria</taxon>
        <taxon>Bacillati</taxon>
        <taxon>Actinomycetota</taxon>
        <taxon>Actinomycetes</taxon>
        <taxon>Micrococcales</taxon>
        <taxon>Promicromonosporaceae</taxon>
        <taxon>Isoptericola</taxon>
    </lineage>
</organism>
<dbReference type="Gene3D" id="2.60.40.1180">
    <property type="entry name" value="Golgi alpha-mannosidase II"/>
    <property type="match status" value="1"/>
</dbReference>
<keyword evidence="6" id="KW-1185">Reference proteome</keyword>
<evidence type="ECO:0000313" key="5">
    <source>
        <dbReference type="EMBL" id="MCA5894559.1"/>
    </source>
</evidence>
<dbReference type="InterPro" id="IPR013780">
    <property type="entry name" value="Glyco_hydro_b"/>
</dbReference>
<dbReference type="InterPro" id="IPR051816">
    <property type="entry name" value="Glycosyl_Hydrolase_31"/>
</dbReference>
<evidence type="ECO:0000313" key="6">
    <source>
        <dbReference type="Proteomes" id="UP001319870"/>
    </source>
</evidence>
<dbReference type="SUPFAM" id="SSF51011">
    <property type="entry name" value="Glycosyl hydrolase domain"/>
    <property type="match status" value="1"/>
</dbReference>
<dbReference type="InterPro" id="IPR011013">
    <property type="entry name" value="Gal_mutarotase_sf_dom"/>
</dbReference>
<dbReference type="PANTHER" id="PTHR43863:SF2">
    <property type="entry name" value="MALTASE-GLUCOAMYLASE"/>
    <property type="match status" value="1"/>
</dbReference>
<dbReference type="EMBL" id="JAIXCQ010000011">
    <property type="protein sequence ID" value="MCA5894559.1"/>
    <property type="molecule type" value="Genomic_DNA"/>
</dbReference>
<proteinExistence type="inferred from homology"/>
<dbReference type="PANTHER" id="PTHR43863">
    <property type="entry name" value="HYDROLASE, PUTATIVE (AFU_ORTHOLOGUE AFUA_1G03140)-RELATED"/>
    <property type="match status" value="1"/>
</dbReference>
<keyword evidence="2" id="KW-0326">Glycosidase</keyword>
<dbReference type="CDD" id="cd14752">
    <property type="entry name" value="GH31_N"/>
    <property type="match status" value="1"/>
</dbReference>
<dbReference type="Gene3D" id="3.20.20.80">
    <property type="entry name" value="Glycosidases"/>
    <property type="match status" value="1"/>
</dbReference>
<reference evidence="5 6" key="1">
    <citation type="submission" date="2021-09" db="EMBL/GenBank/DDBJ databases">
        <title>Isoptericola luteus sp. nov., a novel bacterium isolated from Harbin, the capital city of Heilongjiang province.</title>
        <authorList>
            <person name="Li J."/>
        </authorList>
    </citation>
    <scope>NUCLEOTIDE SEQUENCE [LARGE SCALE GENOMIC DNA]</scope>
    <source>
        <strain evidence="5 6">NEAU-Y5</strain>
    </source>
</reference>
<dbReference type="Gene3D" id="2.60.40.1760">
    <property type="entry name" value="glycosyl hydrolase (family 31)"/>
    <property type="match status" value="1"/>
</dbReference>